<feature type="region of interest" description="Disordered" evidence="4">
    <location>
        <begin position="257"/>
        <end position="279"/>
    </location>
</feature>
<keyword evidence="2" id="KW-0143">Chaperone</keyword>
<evidence type="ECO:0000313" key="6">
    <source>
        <dbReference type="Proteomes" id="UP000070501"/>
    </source>
</evidence>
<gene>
    <name evidence="5" type="ORF">Micbo1qcDRAFT_160940</name>
</gene>
<dbReference type="InParanoid" id="A0A136J777"/>
<feature type="region of interest" description="Disordered" evidence="4">
    <location>
        <begin position="1"/>
        <end position="71"/>
    </location>
</feature>
<protein>
    <recommendedName>
        <fullName evidence="7">Urease accessory protein UreF</fullName>
    </recommendedName>
</protein>
<evidence type="ECO:0000256" key="4">
    <source>
        <dbReference type="SAM" id="MobiDB-lite"/>
    </source>
</evidence>
<evidence type="ECO:0000256" key="2">
    <source>
        <dbReference type="ARBA" id="ARBA00023186"/>
    </source>
</evidence>
<dbReference type="PANTHER" id="PTHR33620:SF1">
    <property type="entry name" value="UREASE ACCESSORY PROTEIN F"/>
    <property type="match status" value="1"/>
</dbReference>
<dbReference type="STRING" id="196109.A0A136J777"/>
<feature type="region of interest" description="Disordered" evidence="4">
    <location>
        <begin position="213"/>
        <end position="234"/>
    </location>
</feature>
<keyword evidence="1" id="KW-0996">Nickel insertion</keyword>
<feature type="compositionally biased region" description="Basic and acidic residues" evidence="4">
    <location>
        <begin position="22"/>
        <end position="42"/>
    </location>
</feature>
<evidence type="ECO:0000256" key="1">
    <source>
        <dbReference type="ARBA" id="ARBA00022988"/>
    </source>
</evidence>
<evidence type="ECO:0000313" key="5">
    <source>
        <dbReference type="EMBL" id="KXJ93034.1"/>
    </source>
</evidence>
<feature type="compositionally biased region" description="Acidic residues" evidence="4">
    <location>
        <begin position="220"/>
        <end position="234"/>
    </location>
</feature>
<dbReference type="AlphaFoldDB" id="A0A136J777"/>
<dbReference type="Pfam" id="PF01730">
    <property type="entry name" value="UreF"/>
    <property type="match status" value="1"/>
</dbReference>
<dbReference type="EMBL" id="KQ964248">
    <property type="protein sequence ID" value="KXJ93034.1"/>
    <property type="molecule type" value="Genomic_DNA"/>
</dbReference>
<dbReference type="InterPro" id="IPR002639">
    <property type="entry name" value="UreF"/>
</dbReference>
<accession>A0A136J777</accession>
<reference evidence="6" key="1">
    <citation type="submission" date="2016-02" db="EMBL/GenBank/DDBJ databases">
        <title>Draft genome sequence of Microdochium bolleyi, a fungal endophyte of beachgrass.</title>
        <authorList>
            <consortium name="DOE Joint Genome Institute"/>
            <person name="David A.S."/>
            <person name="May G."/>
            <person name="Haridas S."/>
            <person name="Lim J."/>
            <person name="Wang M."/>
            <person name="Labutti K."/>
            <person name="Lipzen A."/>
            <person name="Barry K."/>
            <person name="Grigoriev I.V."/>
        </authorList>
    </citation>
    <scope>NUCLEOTIDE SEQUENCE [LARGE SCALE GENOMIC DNA]</scope>
    <source>
        <strain evidence="6">J235TASD1</strain>
    </source>
</reference>
<sequence>MTQPASQEGVQLQTDLEDEVRELERQLSAARERLSAQKRQDPSPDAAGATPLTTGLPVRHRPTRTGRGRGVDLAYDPKDSFAEHHHLLLLSDSALPLGSFAFSSGLESYREHVRAAAITTAASKTPQQQSQTPRKPTWSFAEFLPLSLSSYASTTLPFVLAAHREPRRLAELDDALDAATICTVGRRASCAQGRALLGIWEKSLVGDLTAAGTVAGGGGDEGEDRESALSEDEGDHVREELIDILAIIKSYSKLLRSSSNSGSSTTPSTTTTTTPPSAIPPVSAHLAPLFGVVARALGLGAHQTAYVFMLSHAKALVSAAIRAGMFGPFQAQKILAGAEIRGLLPALVAREWDTPVEEAGQSSPVVDLWIGRHEILYSRVFN</sequence>
<dbReference type="PANTHER" id="PTHR33620">
    <property type="entry name" value="UREASE ACCESSORY PROTEIN F"/>
    <property type="match status" value="1"/>
</dbReference>
<organism evidence="5 6">
    <name type="scientific">Microdochium bolleyi</name>
    <dbReference type="NCBI Taxonomy" id="196109"/>
    <lineage>
        <taxon>Eukaryota</taxon>
        <taxon>Fungi</taxon>
        <taxon>Dikarya</taxon>
        <taxon>Ascomycota</taxon>
        <taxon>Pezizomycotina</taxon>
        <taxon>Sordariomycetes</taxon>
        <taxon>Xylariomycetidae</taxon>
        <taxon>Xylariales</taxon>
        <taxon>Microdochiaceae</taxon>
        <taxon>Microdochium</taxon>
    </lineage>
</organism>
<dbReference type="Proteomes" id="UP000070501">
    <property type="component" value="Unassembled WGS sequence"/>
</dbReference>
<feature type="compositionally biased region" description="Basic residues" evidence="4">
    <location>
        <begin position="58"/>
        <end position="67"/>
    </location>
</feature>
<dbReference type="InterPro" id="IPR038277">
    <property type="entry name" value="UreF_sf"/>
</dbReference>
<feature type="compositionally biased region" description="Polar residues" evidence="4">
    <location>
        <begin position="1"/>
        <end position="14"/>
    </location>
</feature>
<dbReference type="Gene3D" id="1.10.4190.10">
    <property type="entry name" value="Urease accessory protein UreF"/>
    <property type="match status" value="1"/>
</dbReference>
<dbReference type="GO" id="GO:0016151">
    <property type="term" value="F:nickel cation binding"/>
    <property type="evidence" value="ECO:0007669"/>
    <property type="project" value="InterPro"/>
</dbReference>
<keyword evidence="6" id="KW-1185">Reference proteome</keyword>
<evidence type="ECO:0008006" key="7">
    <source>
        <dbReference type="Google" id="ProtNLM"/>
    </source>
</evidence>
<name>A0A136J777_9PEZI</name>
<feature type="non-terminal residue" evidence="5">
    <location>
        <position position="382"/>
    </location>
</feature>
<dbReference type="OrthoDB" id="2550922at2759"/>
<evidence type="ECO:0000256" key="3">
    <source>
        <dbReference type="ARBA" id="ARBA00046339"/>
    </source>
</evidence>
<feature type="compositionally biased region" description="Low complexity" evidence="4">
    <location>
        <begin position="257"/>
        <end position="276"/>
    </location>
</feature>
<comment type="similarity">
    <text evidence="3">Belongs to the UreF family.</text>
</comment>
<proteinExistence type="inferred from homology"/>